<feature type="transmembrane region" description="Helical" evidence="1">
    <location>
        <begin position="105"/>
        <end position="125"/>
    </location>
</feature>
<keyword evidence="3" id="KW-1185">Reference proteome</keyword>
<dbReference type="Proteomes" id="UP000093740">
    <property type="component" value="Chromosome"/>
</dbReference>
<dbReference type="PANTHER" id="PTHR35867">
    <property type="entry name" value="PROTEIN RSEC"/>
    <property type="match status" value="1"/>
</dbReference>
<proteinExistence type="predicted"/>
<protein>
    <submittedName>
        <fullName evidence="2">SoxR reducing system RseC family protein</fullName>
    </submittedName>
</protein>
<dbReference type="RefSeq" id="WP_033191534.1">
    <property type="nucleotide sequence ID" value="NZ_CP014334.2"/>
</dbReference>
<organism evidence="2 3">
    <name type="scientific">Fervidobacterium islandicum</name>
    <dbReference type="NCBI Taxonomy" id="2423"/>
    <lineage>
        <taxon>Bacteria</taxon>
        <taxon>Thermotogati</taxon>
        <taxon>Thermotogota</taxon>
        <taxon>Thermotogae</taxon>
        <taxon>Thermotogales</taxon>
        <taxon>Fervidobacteriaceae</taxon>
        <taxon>Fervidobacterium</taxon>
    </lineage>
</organism>
<accession>A0AAI8CJW6</accession>
<sequence length="149" mass="16148">MREVMTVTSVDENYIYVSLSVDPGTCASCALSGACSIKSESAKKGVFKISKKNINENLLPVMPGDIVVVDFKYNTAILSMIVYGIPLTGFIFGALLGYLLKLSDILSFVLALVFAGIGTVITRLYDKKYKIEIVDVKRNTSGINLGHIS</sequence>
<keyword evidence="1" id="KW-0472">Membrane</keyword>
<keyword evidence="1" id="KW-0812">Transmembrane</keyword>
<dbReference type="EMBL" id="CP014334">
    <property type="protein sequence ID" value="AMW31932.1"/>
    <property type="molecule type" value="Genomic_DNA"/>
</dbReference>
<reference evidence="2 3" key="1">
    <citation type="journal article" date="2015" name="Stand. Genomic Sci.">
        <title>Genome sequence of a native-feather degrading extremely thermophilic Eubacterium, Fervidobacterium islandicum AW-1.</title>
        <authorList>
            <person name="Lee Y.J."/>
            <person name="Jeong H."/>
            <person name="Park G.S."/>
            <person name="Kwak Y."/>
            <person name="Lee S.J."/>
            <person name="Lee S.J."/>
            <person name="Park M.K."/>
            <person name="Kim J.Y."/>
            <person name="Kang H.K."/>
            <person name="Shin J.H."/>
            <person name="Lee D.W."/>
        </authorList>
    </citation>
    <scope>NUCLEOTIDE SEQUENCE [LARGE SCALE GENOMIC DNA]</scope>
    <source>
        <strain evidence="2 3">AW-1</strain>
    </source>
</reference>
<keyword evidence="1" id="KW-1133">Transmembrane helix</keyword>
<dbReference type="InterPro" id="IPR007359">
    <property type="entry name" value="SigmaE_reg_RseC_MucC"/>
</dbReference>
<feature type="transmembrane region" description="Helical" evidence="1">
    <location>
        <begin position="80"/>
        <end position="99"/>
    </location>
</feature>
<name>A0AAI8CJW6_FERIS</name>
<evidence type="ECO:0000313" key="3">
    <source>
        <dbReference type="Proteomes" id="UP000093740"/>
    </source>
</evidence>
<dbReference type="AlphaFoldDB" id="A0AAI8CJW6"/>
<dbReference type="KEGG" id="fia:NA23_00270"/>
<dbReference type="PANTHER" id="PTHR35867:SF1">
    <property type="entry name" value="PROTEIN RSEC"/>
    <property type="match status" value="1"/>
</dbReference>
<dbReference type="PROSITE" id="PS51257">
    <property type="entry name" value="PROKAR_LIPOPROTEIN"/>
    <property type="match status" value="1"/>
</dbReference>
<dbReference type="Pfam" id="PF04246">
    <property type="entry name" value="RseC_MucC"/>
    <property type="match status" value="1"/>
</dbReference>
<gene>
    <name evidence="2" type="ORF">NA23_00270</name>
</gene>
<evidence type="ECO:0000256" key="1">
    <source>
        <dbReference type="SAM" id="Phobius"/>
    </source>
</evidence>
<evidence type="ECO:0000313" key="2">
    <source>
        <dbReference type="EMBL" id="AMW31932.1"/>
    </source>
</evidence>